<feature type="transmembrane region" description="Helical" evidence="1">
    <location>
        <begin position="6"/>
        <end position="28"/>
    </location>
</feature>
<accession>A0A381V342</accession>
<sequence>MDSVIFQANVLGMLAYIVPAMLLFFEMIKKVEDKLVERKLYIACGVGVVFGTIADIIMILGGIDLHSKDTGYAAMMLVTPFVMLIFMFIGVNLNTFKSEPAAPFYSAGFGLFFGGSIEFWKLLMTEERFPDLATGDLLMIAGFGLGTVLFFGGAGMWIAYGIVHGNGVRVAGRLAFLYLFLAFLNASALENIHYDVHDSVLVSVAALAGYFAIGATLFHQASLKLPSISEITRDDGKSKIS</sequence>
<evidence type="ECO:0000256" key="1">
    <source>
        <dbReference type="SAM" id="Phobius"/>
    </source>
</evidence>
<feature type="transmembrane region" description="Helical" evidence="1">
    <location>
        <begin position="140"/>
        <end position="163"/>
    </location>
</feature>
<name>A0A381V342_9ZZZZ</name>
<dbReference type="EMBL" id="UINC01007568">
    <property type="protein sequence ID" value="SVA34067.1"/>
    <property type="molecule type" value="Genomic_DNA"/>
</dbReference>
<feature type="transmembrane region" description="Helical" evidence="1">
    <location>
        <begin position="200"/>
        <end position="218"/>
    </location>
</feature>
<reference evidence="2" key="1">
    <citation type="submission" date="2018-05" db="EMBL/GenBank/DDBJ databases">
        <authorList>
            <person name="Lanie J.A."/>
            <person name="Ng W.-L."/>
            <person name="Kazmierczak K.M."/>
            <person name="Andrzejewski T.M."/>
            <person name="Davidsen T.M."/>
            <person name="Wayne K.J."/>
            <person name="Tettelin H."/>
            <person name="Glass J.I."/>
            <person name="Rusch D."/>
            <person name="Podicherti R."/>
            <person name="Tsui H.-C.T."/>
            <person name="Winkler M.E."/>
        </authorList>
    </citation>
    <scope>NUCLEOTIDE SEQUENCE</scope>
</reference>
<protein>
    <submittedName>
        <fullName evidence="2">Uncharacterized protein</fullName>
    </submittedName>
</protein>
<organism evidence="2">
    <name type="scientific">marine metagenome</name>
    <dbReference type="NCBI Taxonomy" id="408172"/>
    <lineage>
        <taxon>unclassified sequences</taxon>
        <taxon>metagenomes</taxon>
        <taxon>ecological metagenomes</taxon>
    </lineage>
</organism>
<keyword evidence="1" id="KW-0472">Membrane</keyword>
<keyword evidence="1" id="KW-1133">Transmembrane helix</keyword>
<gene>
    <name evidence="2" type="ORF">METZ01_LOCUS86921</name>
</gene>
<dbReference type="AlphaFoldDB" id="A0A381V342"/>
<evidence type="ECO:0000313" key="2">
    <source>
        <dbReference type="EMBL" id="SVA34067.1"/>
    </source>
</evidence>
<feature type="transmembrane region" description="Helical" evidence="1">
    <location>
        <begin position="72"/>
        <end position="91"/>
    </location>
</feature>
<proteinExistence type="predicted"/>
<feature type="transmembrane region" description="Helical" evidence="1">
    <location>
        <begin position="175"/>
        <end position="194"/>
    </location>
</feature>
<keyword evidence="1" id="KW-0812">Transmembrane</keyword>
<feature type="transmembrane region" description="Helical" evidence="1">
    <location>
        <begin position="103"/>
        <end position="120"/>
    </location>
</feature>
<feature type="transmembrane region" description="Helical" evidence="1">
    <location>
        <begin position="40"/>
        <end position="60"/>
    </location>
</feature>